<dbReference type="EMBL" id="LR798393">
    <property type="protein sequence ID" value="CAB5228689.1"/>
    <property type="molecule type" value="Genomic_DNA"/>
</dbReference>
<gene>
    <name evidence="2" type="ORF">UFOVP1099_2</name>
    <name evidence="3" type="ORF">UFOVP1460_7</name>
    <name evidence="4" type="ORF">UFOVP1548_22</name>
    <name evidence="1" type="ORF">UFOVP582_52</name>
</gene>
<organism evidence="1">
    <name type="scientific">uncultured Caudovirales phage</name>
    <dbReference type="NCBI Taxonomy" id="2100421"/>
    <lineage>
        <taxon>Viruses</taxon>
        <taxon>Duplodnaviria</taxon>
        <taxon>Heunggongvirae</taxon>
        <taxon>Uroviricota</taxon>
        <taxon>Caudoviricetes</taxon>
        <taxon>Peduoviridae</taxon>
        <taxon>Maltschvirus</taxon>
        <taxon>Maltschvirus maltsch</taxon>
    </lineage>
</organism>
<evidence type="ECO:0000313" key="4">
    <source>
        <dbReference type="EMBL" id="CAB5228689.1"/>
    </source>
</evidence>
<accession>A0A6J5MZ16</accession>
<protein>
    <submittedName>
        <fullName evidence="1">Uncharacterized protein</fullName>
    </submittedName>
</protein>
<dbReference type="EMBL" id="LR796571">
    <property type="protein sequence ID" value="CAB4152124.1"/>
    <property type="molecule type" value="Genomic_DNA"/>
</dbReference>
<proteinExistence type="predicted"/>
<reference evidence="1" key="1">
    <citation type="submission" date="2020-04" db="EMBL/GenBank/DDBJ databases">
        <authorList>
            <person name="Chiriac C."/>
            <person name="Salcher M."/>
            <person name="Ghai R."/>
            <person name="Kavagutti S V."/>
        </authorList>
    </citation>
    <scope>NUCLEOTIDE SEQUENCE</scope>
</reference>
<name>A0A6J5MZ16_9CAUD</name>
<evidence type="ECO:0000313" key="1">
    <source>
        <dbReference type="EMBL" id="CAB4152124.1"/>
    </source>
</evidence>
<sequence length="414" mass="43142">MAWVLGGNGTFQWKQPEQIGGSGGIIDVGALTDAMTKAHDAWITANPSPSEQAANPFPIDMYTTQINTALAQNKQTQDALDSANALQFKKDELAQQTATSAANRQASAAASAQARADKIAADAKTAREKILTDTRMRQAGNDAATYLETSAADRKKTADAQIAALYSGLGTSQKKQFEDILNQLNIDVTAAGNTIQTASDKYTSSFKPSASFQNVPIATFGVGDNPLISALQQQGAGTGQVTAATEQANKTASATSALEQWAMNQLNTNAQNFDTATLNAGKEALAASLSGLASRAVDIKAGMSAEQQKQADALAKEKAGAQQTSDAEIQKLIDEAAKTRAATEASYGKEPKTTTDASGKVIVPAATRLEQIATAPTQFANFKAAVTALNPDFAGTTAEAKKKFPNLAAAFGKK</sequence>
<dbReference type="EMBL" id="LR797403">
    <property type="protein sequence ID" value="CAB4213978.1"/>
    <property type="molecule type" value="Genomic_DNA"/>
</dbReference>
<evidence type="ECO:0000313" key="3">
    <source>
        <dbReference type="EMBL" id="CAB4213978.1"/>
    </source>
</evidence>
<dbReference type="EMBL" id="LR797057">
    <property type="protein sequence ID" value="CAB4183727.1"/>
    <property type="molecule type" value="Genomic_DNA"/>
</dbReference>
<evidence type="ECO:0000313" key="2">
    <source>
        <dbReference type="EMBL" id="CAB4183727.1"/>
    </source>
</evidence>